<keyword evidence="7 12" id="KW-0378">Hydrolase</keyword>
<evidence type="ECO:0000259" key="15">
    <source>
        <dbReference type="Pfam" id="PF17189"/>
    </source>
</evidence>
<dbReference type="InterPro" id="IPR033452">
    <property type="entry name" value="GH30_C"/>
</dbReference>
<dbReference type="GO" id="GO:0006914">
    <property type="term" value="P:autophagy"/>
    <property type="evidence" value="ECO:0007669"/>
    <property type="project" value="UniProtKB-ARBA"/>
</dbReference>
<keyword evidence="8 12" id="KW-0746">Sphingolipid metabolism</keyword>
<organism evidence="16 17">
    <name type="scientific">Pyrocoelia pectoralis</name>
    <dbReference type="NCBI Taxonomy" id="417401"/>
    <lineage>
        <taxon>Eukaryota</taxon>
        <taxon>Metazoa</taxon>
        <taxon>Ecdysozoa</taxon>
        <taxon>Arthropoda</taxon>
        <taxon>Hexapoda</taxon>
        <taxon>Insecta</taxon>
        <taxon>Pterygota</taxon>
        <taxon>Neoptera</taxon>
        <taxon>Endopterygota</taxon>
        <taxon>Coleoptera</taxon>
        <taxon>Polyphaga</taxon>
        <taxon>Elateriformia</taxon>
        <taxon>Elateroidea</taxon>
        <taxon>Lampyridae</taxon>
        <taxon>Lampyrinae</taxon>
        <taxon>Pyrocoelia</taxon>
    </lineage>
</organism>
<dbReference type="SUPFAM" id="SSF51011">
    <property type="entry name" value="Glycosyl hydrolase domain"/>
    <property type="match status" value="1"/>
</dbReference>
<dbReference type="EMBL" id="JAVRBK010000002">
    <property type="protein sequence ID" value="KAK5649057.1"/>
    <property type="molecule type" value="Genomic_DNA"/>
</dbReference>
<dbReference type="AlphaFoldDB" id="A0AAN7ZNK2"/>
<feature type="chain" id="PRO_5043024348" description="Glucosylceramidase" evidence="13">
    <location>
        <begin position="20"/>
        <end position="508"/>
    </location>
</feature>
<keyword evidence="9 12" id="KW-0443">Lipid metabolism</keyword>
<evidence type="ECO:0000256" key="7">
    <source>
        <dbReference type="ARBA" id="ARBA00022801"/>
    </source>
</evidence>
<evidence type="ECO:0000256" key="9">
    <source>
        <dbReference type="ARBA" id="ARBA00023098"/>
    </source>
</evidence>
<keyword evidence="6 13" id="KW-0732">Signal</keyword>
<evidence type="ECO:0000259" key="14">
    <source>
        <dbReference type="Pfam" id="PF02055"/>
    </source>
</evidence>
<dbReference type="PANTHER" id="PTHR11069">
    <property type="entry name" value="GLUCOSYLCERAMIDASE"/>
    <property type="match status" value="1"/>
</dbReference>
<dbReference type="GO" id="GO:0042391">
    <property type="term" value="P:regulation of membrane potential"/>
    <property type="evidence" value="ECO:0007669"/>
    <property type="project" value="UniProtKB-ARBA"/>
</dbReference>
<comment type="similarity">
    <text evidence="4 12">Belongs to the glycosyl hydrolase 30 family.</text>
</comment>
<dbReference type="GO" id="GO:0007040">
    <property type="term" value="P:lysosome organization"/>
    <property type="evidence" value="ECO:0007669"/>
    <property type="project" value="UniProtKB-ARBA"/>
</dbReference>
<evidence type="ECO:0000256" key="2">
    <source>
        <dbReference type="ARBA" id="ARBA00004760"/>
    </source>
</evidence>
<dbReference type="InterPro" id="IPR033453">
    <property type="entry name" value="Glyco_hydro_30_TIM-barrel"/>
</dbReference>
<dbReference type="GO" id="GO:0030163">
    <property type="term" value="P:protein catabolic process"/>
    <property type="evidence" value="ECO:0007669"/>
    <property type="project" value="UniProtKB-ARBA"/>
</dbReference>
<dbReference type="PANTHER" id="PTHR11069:SF23">
    <property type="entry name" value="LYSOSOMAL ACID GLUCOSYLCERAMIDASE"/>
    <property type="match status" value="1"/>
</dbReference>
<comment type="pathway">
    <text evidence="2">Lipid metabolism; sphingolipid metabolism.</text>
</comment>
<dbReference type="Pfam" id="PF02055">
    <property type="entry name" value="Glyco_hydro_30"/>
    <property type="match status" value="1"/>
</dbReference>
<evidence type="ECO:0000256" key="1">
    <source>
        <dbReference type="ARBA" id="ARBA00001013"/>
    </source>
</evidence>
<protein>
    <recommendedName>
        <fullName evidence="5 12">Glucosylceramidase</fullName>
        <ecNumber evidence="5 12">3.2.1.45</ecNumber>
    </recommendedName>
</protein>
<comment type="catalytic activity">
    <reaction evidence="10">
        <text>a beta-D-glucosylceramide + H2O = an N-acyl-sphingoid base + D-glucose</text>
        <dbReference type="Rhea" id="RHEA:81447"/>
        <dbReference type="ChEBI" id="CHEBI:4167"/>
        <dbReference type="ChEBI" id="CHEBI:15377"/>
        <dbReference type="ChEBI" id="CHEBI:83264"/>
        <dbReference type="ChEBI" id="CHEBI:83273"/>
    </reaction>
    <physiologicalReaction direction="left-to-right" evidence="10">
        <dbReference type="Rhea" id="RHEA:81448"/>
    </physiologicalReaction>
</comment>
<evidence type="ECO:0000256" key="8">
    <source>
        <dbReference type="ARBA" id="ARBA00022919"/>
    </source>
</evidence>
<dbReference type="FunFam" id="3.20.20.80:FF:000030">
    <property type="entry name" value="Lysosomal acid glucosylceramidase"/>
    <property type="match status" value="1"/>
</dbReference>
<comment type="catalytic activity">
    <reaction evidence="1">
        <text>a beta-D-glucosyl-(1&lt;-&gt;1')-N-acylsphing-4-enine + H2O = an N-acylsphing-4-enine + D-glucose</text>
        <dbReference type="Rhea" id="RHEA:13269"/>
        <dbReference type="ChEBI" id="CHEBI:4167"/>
        <dbReference type="ChEBI" id="CHEBI:15377"/>
        <dbReference type="ChEBI" id="CHEBI:22801"/>
        <dbReference type="ChEBI" id="CHEBI:52639"/>
        <dbReference type="EC" id="3.2.1.45"/>
    </reaction>
    <physiologicalReaction direction="left-to-right" evidence="1">
        <dbReference type="Rhea" id="RHEA:13270"/>
    </physiologicalReaction>
</comment>
<evidence type="ECO:0000256" key="11">
    <source>
        <dbReference type="ARBA" id="ARBA00051345"/>
    </source>
</evidence>
<dbReference type="GO" id="GO:0005102">
    <property type="term" value="F:signaling receptor binding"/>
    <property type="evidence" value="ECO:0007669"/>
    <property type="project" value="UniProtKB-ARBA"/>
</dbReference>
<comment type="catalytic activity">
    <reaction evidence="11">
        <text>an N-acyl-1-beta-D-glucosyl-15-methylhexadecasphing-4-enine + H2O = an N-acyl-15-methylhexadecasphing-4-enine + D-glucose</text>
        <dbReference type="Rhea" id="RHEA:34755"/>
        <dbReference type="ChEBI" id="CHEBI:4167"/>
        <dbReference type="ChEBI" id="CHEBI:15377"/>
        <dbReference type="ChEBI" id="CHEBI:70815"/>
        <dbReference type="ChEBI" id="CHEBI:70846"/>
    </reaction>
    <physiologicalReaction direction="left-to-right" evidence="11">
        <dbReference type="Rhea" id="RHEA:34756"/>
    </physiologicalReaction>
</comment>
<evidence type="ECO:0000256" key="13">
    <source>
        <dbReference type="SAM" id="SignalP"/>
    </source>
</evidence>
<dbReference type="GO" id="GO:0005764">
    <property type="term" value="C:lysosome"/>
    <property type="evidence" value="ECO:0007669"/>
    <property type="project" value="UniProtKB-ARBA"/>
</dbReference>
<feature type="signal peptide" evidence="13">
    <location>
        <begin position="1"/>
        <end position="19"/>
    </location>
</feature>
<gene>
    <name evidence="16" type="ORF">RI129_003949</name>
</gene>
<dbReference type="GO" id="GO:0005774">
    <property type="term" value="C:vacuolar membrane"/>
    <property type="evidence" value="ECO:0007669"/>
    <property type="project" value="UniProtKB-ARBA"/>
</dbReference>
<dbReference type="InterPro" id="IPR017853">
    <property type="entry name" value="GH"/>
</dbReference>
<reference evidence="16 17" key="1">
    <citation type="journal article" date="2024" name="Insects">
        <title>An Improved Chromosome-Level Genome Assembly of the Firefly Pyrocoelia pectoralis.</title>
        <authorList>
            <person name="Fu X."/>
            <person name="Meyer-Rochow V.B."/>
            <person name="Ballantyne L."/>
            <person name="Zhu X."/>
        </authorList>
    </citation>
    <scope>NUCLEOTIDE SEQUENCE [LARGE SCALE GENOMIC DNA]</scope>
    <source>
        <strain evidence="16">XCY_ONT2</strain>
    </source>
</reference>
<comment type="pathway">
    <text evidence="3">Sphingolipid metabolism.</text>
</comment>
<evidence type="ECO:0000256" key="10">
    <source>
        <dbReference type="ARBA" id="ARBA00050474"/>
    </source>
</evidence>
<keyword evidence="17" id="KW-1185">Reference proteome</keyword>
<accession>A0AAN7ZNK2</accession>
<sequence length="508" mass="57647">MNFKLVTIFAFLQIYDVFASNCVPRYYGYSSVVCVCNERHCDEIAALDKPSNNAYFVHTSTESGLRMHMQEYQFEEFETNDSHVVITIDSSQLYQRIIGWGGAFTDATGININSLGEITGGRLLSSYYSENGLQYNMGRVPIGGTDFSPRGYSYDDGEEDVDLLHFNLTSYDFRYKIPIIKFANELSKGKLQLFASAWTAPNWMKNNGIYTGPDVLKFEMYQTWANYFLKFLRAYALNGIPFWGLTTGNEPYTGLAESKINSVGWYPPLMGNFIANYLGPTIRNSEFASIKLMAIDDQLNQFPKEIEAIFEIEKAKSYIDGFGLHYYLNTFYPKKWLTETHDIYPDKFILATEACEGYNTREPRVKLGDWGRAENYAADIISDMNNWVSGWIDWNMALDLTGGPTYIMNNLDSPIIVNSTGGEFYKQPTYYALAHFTKFIPQGSHRIAFTQSSDNIEVSAFIRPDDAVVVTILNRNLNDVSLAVRPVNSVNTEIIATIPAKSIVSIMY</sequence>
<dbReference type="GO" id="GO:0008202">
    <property type="term" value="P:steroid metabolic process"/>
    <property type="evidence" value="ECO:0007669"/>
    <property type="project" value="UniProtKB-ARBA"/>
</dbReference>
<feature type="domain" description="Glycosyl hydrolase family 30 beta sandwich" evidence="15">
    <location>
        <begin position="443"/>
        <end position="506"/>
    </location>
</feature>
<dbReference type="SUPFAM" id="SSF51445">
    <property type="entry name" value="(Trans)glycosidases"/>
    <property type="match status" value="1"/>
</dbReference>
<dbReference type="GO" id="GO:0006680">
    <property type="term" value="P:glucosylceramide catabolic process"/>
    <property type="evidence" value="ECO:0007669"/>
    <property type="project" value="UniProtKB-ARBA"/>
</dbReference>
<dbReference type="EC" id="3.2.1.45" evidence="5 12"/>
<evidence type="ECO:0000256" key="5">
    <source>
        <dbReference type="ARBA" id="ARBA00012658"/>
    </source>
</evidence>
<dbReference type="GO" id="GO:0016241">
    <property type="term" value="P:regulation of macroautophagy"/>
    <property type="evidence" value="ECO:0007669"/>
    <property type="project" value="UniProtKB-ARBA"/>
</dbReference>
<dbReference type="Gene3D" id="3.20.20.80">
    <property type="entry name" value="Glycosidases"/>
    <property type="match status" value="1"/>
</dbReference>
<comment type="caution">
    <text evidence="16">The sequence shown here is derived from an EMBL/GenBank/DDBJ whole genome shotgun (WGS) entry which is preliminary data.</text>
</comment>
<evidence type="ECO:0000256" key="12">
    <source>
        <dbReference type="RuleBase" id="RU361188"/>
    </source>
</evidence>
<dbReference type="GO" id="GO:0006066">
    <property type="term" value="P:alcohol metabolic process"/>
    <property type="evidence" value="ECO:0007669"/>
    <property type="project" value="UniProtKB-ARBA"/>
</dbReference>
<proteinExistence type="inferred from homology"/>
<evidence type="ECO:0000256" key="6">
    <source>
        <dbReference type="ARBA" id="ARBA00022729"/>
    </source>
</evidence>
<dbReference type="GO" id="GO:0004348">
    <property type="term" value="F:glucosylceramidase activity"/>
    <property type="evidence" value="ECO:0007669"/>
    <property type="project" value="UniProtKB-EC"/>
</dbReference>
<dbReference type="Pfam" id="PF17189">
    <property type="entry name" value="Glyco_hydro_30C"/>
    <property type="match status" value="1"/>
</dbReference>
<keyword evidence="12" id="KW-0326">Glycosidase</keyword>
<dbReference type="GO" id="GO:0051246">
    <property type="term" value="P:regulation of protein metabolic process"/>
    <property type="evidence" value="ECO:0007669"/>
    <property type="project" value="UniProtKB-ARBA"/>
</dbReference>
<name>A0AAN7ZNK2_9COLE</name>
<dbReference type="GO" id="GO:0032006">
    <property type="term" value="P:regulation of TOR signaling"/>
    <property type="evidence" value="ECO:0007669"/>
    <property type="project" value="UniProtKB-ARBA"/>
</dbReference>
<feature type="domain" description="Glycosyl hydrolase family 30 TIM-barrel" evidence="14">
    <location>
        <begin position="98"/>
        <end position="440"/>
    </location>
</feature>
<evidence type="ECO:0000256" key="4">
    <source>
        <dbReference type="ARBA" id="ARBA00005382"/>
    </source>
</evidence>
<dbReference type="InterPro" id="IPR001139">
    <property type="entry name" value="Glyco_hydro_30"/>
</dbReference>
<evidence type="ECO:0000256" key="3">
    <source>
        <dbReference type="ARBA" id="ARBA00004991"/>
    </source>
</evidence>
<evidence type="ECO:0000313" key="16">
    <source>
        <dbReference type="EMBL" id="KAK5649057.1"/>
    </source>
</evidence>
<dbReference type="GO" id="GO:0016758">
    <property type="term" value="F:hexosyltransferase activity"/>
    <property type="evidence" value="ECO:0007669"/>
    <property type="project" value="UniProtKB-ARBA"/>
</dbReference>
<dbReference type="Proteomes" id="UP001329430">
    <property type="component" value="Chromosome 2"/>
</dbReference>
<dbReference type="GO" id="GO:0010605">
    <property type="term" value="P:negative regulation of macromolecule metabolic process"/>
    <property type="evidence" value="ECO:0007669"/>
    <property type="project" value="UniProtKB-ARBA"/>
</dbReference>
<evidence type="ECO:0000313" key="17">
    <source>
        <dbReference type="Proteomes" id="UP001329430"/>
    </source>
</evidence>
<dbReference type="PRINTS" id="PR00843">
    <property type="entry name" value="GLHYDRLASE30"/>
</dbReference>